<dbReference type="Pfam" id="PF00072">
    <property type="entry name" value="Response_reg"/>
    <property type="match status" value="1"/>
</dbReference>
<dbReference type="InterPro" id="IPR001173">
    <property type="entry name" value="Glyco_trans_2-like"/>
</dbReference>
<proteinExistence type="inferred from homology"/>
<dbReference type="Gene3D" id="3.90.550.10">
    <property type="entry name" value="Spore Coat Polysaccharide Biosynthesis Protein SpsA, Chain A"/>
    <property type="match status" value="1"/>
</dbReference>
<reference evidence="15 16" key="1">
    <citation type="submission" date="2017-04" db="EMBL/GenBank/DDBJ databases">
        <title>A new member of the family Flavobacteriaceae isolated from ascidians.</title>
        <authorList>
            <person name="Chen L."/>
        </authorList>
    </citation>
    <scope>NUCLEOTIDE SEQUENCE [LARGE SCALE GENOMIC DNA]</scope>
    <source>
        <strain evidence="15 16">HQA918</strain>
    </source>
</reference>
<dbReference type="GO" id="GO:0006487">
    <property type="term" value="P:protein N-linked glycosylation"/>
    <property type="evidence" value="ECO:0007669"/>
    <property type="project" value="TreeGrafter"/>
</dbReference>
<keyword evidence="6" id="KW-0808">Transferase</keyword>
<evidence type="ECO:0000256" key="5">
    <source>
        <dbReference type="ARBA" id="ARBA00022676"/>
    </source>
</evidence>
<evidence type="ECO:0000256" key="11">
    <source>
        <dbReference type="ARBA" id="ARBA00023136"/>
    </source>
</evidence>
<dbReference type="InterPro" id="IPR001789">
    <property type="entry name" value="Sig_transdc_resp-reg_receiver"/>
</dbReference>
<feature type="domain" description="Response regulatory" evidence="14">
    <location>
        <begin position="2"/>
        <end position="125"/>
    </location>
</feature>
<dbReference type="Pfam" id="PF00535">
    <property type="entry name" value="Glycos_transf_2"/>
    <property type="match status" value="1"/>
</dbReference>
<sequence length="393" mass="44533">MKILTIDDQQLILLSVEKKLTEAGYQVKTAASTTEGIALYDTFEPDLVLLDMNMPGSVEQHDNASNGLEVVRYIRNDRKKDTPILVMSGNTSEAVILENFDLGINDYLKKPLGLNEVLARIKRTIGSPGPLTTVNSDTEGQMVRKNGVGVVIPCYNEADRLLGEAFKKFAFTNLGYHLCFVNDGSTDNTLEVLHQIRKGNEDNISVYDCEQNGGKAEAVRQGMLHLAKDPQFEYIGYLDADLSTDFRDFDELVRTLEKSDFKIVSGSRISRMGADINKESARQIISKSINLAIQQILGMPFKDTQCGAKVMERDLVDKMFSRPFVTRWLFDVEIFMRMRKLYGKKQAVAAICEQPLKRWIHADGSKLSYKDSIKIIMQLFILRWNYRYVVKTI</sequence>
<dbReference type="OrthoDB" id="952827at2"/>
<dbReference type="RefSeq" id="WP_097443602.1">
    <property type="nucleotide sequence ID" value="NZ_NBWU01000008.1"/>
</dbReference>
<dbReference type="SUPFAM" id="SSF52172">
    <property type="entry name" value="CheY-like"/>
    <property type="match status" value="1"/>
</dbReference>
<evidence type="ECO:0000256" key="6">
    <source>
        <dbReference type="ARBA" id="ARBA00022679"/>
    </source>
</evidence>
<evidence type="ECO:0000256" key="4">
    <source>
        <dbReference type="ARBA" id="ARBA00012583"/>
    </source>
</evidence>
<comment type="catalytic activity">
    <reaction evidence="12">
        <text>a di-trans,poly-cis-dolichyl phosphate + UDP-alpha-D-glucose = a di-trans,poly-cis-dolichyl beta-D-glucosyl phosphate + UDP</text>
        <dbReference type="Rhea" id="RHEA:15401"/>
        <dbReference type="Rhea" id="RHEA-COMP:19498"/>
        <dbReference type="Rhea" id="RHEA-COMP:19502"/>
        <dbReference type="ChEBI" id="CHEBI:57525"/>
        <dbReference type="ChEBI" id="CHEBI:57683"/>
        <dbReference type="ChEBI" id="CHEBI:58223"/>
        <dbReference type="ChEBI" id="CHEBI:58885"/>
        <dbReference type="EC" id="2.4.1.117"/>
    </reaction>
    <physiologicalReaction direction="left-to-right" evidence="12">
        <dbReference type="Rhea" id="RHEA:15402"/>
    </physiologicalReaction>
</comment>
<dbReference type="PROSITE" id="PS50110">
    <property type="entry name" value="RESPONSE_REGULATORY"/>
    <property type="match status" value="1"/>
</dbReference>
<comment type="similarity">
    <text evidence="3">Belongs to the glycosyltransferase 2 family.</text>
</comment>
<keyword evidence="10" id="KW-1133">Transmembrane helix</keyword>
<dbReference type="EMBL" id="NBWU01000008">
    <property type="protein sequence ID" value="PCE62515.1"/>
    <property type="molecule type" value="Genomic_DNA"/>
</dbReference>
<dbReference type="EC" id="2.4.1.117" evidence="4"/>
<keyword evidence="9" id="KW-0735">Signal-anchor</keyword>
<dbReference type="PANTHER" id="PTHR10859">
    <property type="entry name" value="GLYCOSYL TRANSFERASE"/>
    <property type="match status" value="1"/>
</dbReference>
<evidence type="ECO:0000259" key="14">
    <source>
        <dbReference type="PROSITE" id="PS50110"/>
    </source>
</evidence>
<evidence type="ECO:0000256" key="9">
    <source>
        <dbReference type="ARBA" id="ARBA00022968"/>
    </source>
</evidence>
<dbReference type="Gene3D" id="3.40.50.2300">
    <property type="match status" value="1"/>
</dbReference>
<evidence type="ECO:0000313" key="15">
    <source>
        <dbReference type="EMBL" id="PCE62515.1"/>
    </source>
</evidence>
<evidence type="ECO:0000256" key="1">
    <source>
        <dbReference type="ARBA" id="ARBA00004389"/>
    </source>
</evidence>
<dbReference type="CDD" id="cd04188">
    <property type="entry name" value="DPG_synthase"/>
    <property type="match status" value="1"/>
</dbReference>
<comment type="caution">
    <text evidence="15">The sequence shown here is derived from an EMBL/GenBank/DDBJ whole genome shotgun (WGS) entry which is preliminary data.</text>
</comment>
<dbReference type="InterPro" id="IPR029044">
    <property type="entry name" value="Nucleotide-diphossugar_trans"/>
</dbReference>
<keyword evidence="7" id="KW-0812">Transmembrane</keyword>
<evidence type="ECO:0000256" key="8">
    <source>
        <dbReference type="ARBA" id="ARBA00022824"/>
    </source>
</evidence>
<feature type="modified residue" description="4-aspartylphosphate" evidence="13">
    <location>
        <position position="51"/>
    </location>
</feature>
<dbReference type="Proteomes" id="UP000219559">
    <property type="component" value="Unassembled WGS sequence"/>
</dbReference>
<keyword evidence="5" id="KW-0328">Glycosyltransferase</keyword>
<dbReference type="InterPro" id="IPR011006">
    <property type="entry name" value="CheY-like_superfamily"/>
</dbReference>
<keyword evidence="16" id="KW-1185">Reference proteome</keyword>
<dbReference type="GO" id="GO:0000160">
    <property type="term" value="P:phosphorelay signal transduction system"/>
    <property type="evidence" value="ECO:0007669"/>
    <property type="project" value="InterPro"/>
</dbReference>
<accession>A0A2A4G446</accession>
<name>A0A2A4G446_9FLAO</name>
<dbReference type="InterPro" id="IPR035518">
    <property type="entry name" value="DPG_synthase"/>
</dbReference>
<dbReference type="SMART" id="SM00448">
    <property type="entry name" value="REC"/>
    <property type="match status" value="1"/>
</dbReference>
<comment type="pathway">
    <text evidence="2">Protein modification; protein glycosylation.</text>
</comment>
<protein>
    <recommendedName>
        <fullName evidence="4">dolichyl-phosphate beta-glucosyltransferase</fullName>
        <ecNumber evidence="4">2.4.1.117</ecNumber>
    </recommendedName>
</protein>
<evidence type="ECO:0000256" key="7">
    <source>
        <dbReference type="ARBA" id="ARBA00022692"/>
    </source>
</evidence>
<dbReference type="PANTHER" id="PTHR10859:SF91">
    <property type="entry name" value="DOLICHYL-PHOSPHATE BETA-GLUCOSYLTRANSFERASE"/>
    <property type="match status" value="1"/>
</dbReference>
<keyword evidence="8" id="KW-0256">Endoplasmic reticulum</keyword>
<organism evidence="15 16">
    <name type="scientific">Sediminicola luteus</name>
    <dbReference type="NCBI Taxonomy" id="319238"/>
    <lineage>
        <taxon>Bacteria</taxon>
        <taxon>Pseudomonadati</taxon>
        <taxon>Bacteroidota</taxon>
        <taxon>Flavobacteriia</taxon>
        <taxon>Flavobacteriales</taxon>
        <taxon>Flavobacteriaceae</taxon>
        <taxon>Sediminicola</taxon>
    </lineage>
</organism>
<keyword evidence="13" id="KW-0597">Phosphoprotein</keyword>
<evidence type="ECO:0000256" key="13">
    <source>
        <dbReference type="PROSITE-ProRule" id="PRU00169"/>
    </source>
</evidence>
<evidence type="ECO:0000256" key="3">
    <source>
        <dbReference type="ARBA" id="ARBA00006739"/>
    </source>
</evidence>
<evidence type="ECO:0000256" key="12">
    <source>
        <dbReference type="ARBA" id="ARBA00045097"/>
    </source>
</evidence>
<evidence type="ECO:0000313" key="16">
    <source>
        <dbReference type="Proteomes" id="UP000219559"/>
    </source>
</evidence>
<evidence type="ECO:0000256" key="2">
    <source>
        <dbReference type="ARBA" id="ARBA00004922"/>
    </source>
</evidence>
<gene>
    <name evidence="15" type="ORF">B7P33_17925</name>
</gene>
<dbReference type="SUPFAM" id="SSF53448">
    <property type="entry name" value="Nucleotide-diphospho-sugar transferases"/>
    <property type="match status" value="1"/>
</dbReference>
<keyword evidence="11" id="KW-0472">Membrane</keyword>
<dbReference type="AlphaFoldDB" id="A0A2A4G446"/>
<dbReference type="GO" id="GO:0004581">
    <property type="term" value="F:dolichyl-phosphate beta-glucosyltransferase activity"/>
    <property type="evidence" value="ECO:0007669"/>
    <property type="project" value="UniProtKB-EC"/>
</dbReference>
<evidence type="ECO:0000256" key="10">
    <source>
        <dbReference type="ARBA" id="ARBA00022989"/>
    </source>
</evidence>
<comment type="subcellular location">
    <subcellularLocation>
        <location evidence="1">Endoplasmic reticulum membrane</location>
        <topology evidence="1">Single-pass membrane protein</topology>
    </subcellularLocation>
</comment>